<reference evidence="1" key="1">
    <citation type="submission" date="2014-11" db="EMBL/GenBank/DDBJ databases">
        <authorList>
            <person name="Amaro Gonzalez C."/>
        </authorList>
    </citation>
    <scope>NUCLEOTIDE SEQUENCE</scope>
</reference>
<proteinExistence type="predicted"/>
<name>A0A0E9UX77_ANGAN</name>
<dbReference type="EMBL" id="GBXM01038093">
    <property type="protein sequence ID" value="JAH70484.1"/>
    <property type="molecule type" value="Transcribed_RNA"/>
</dbReference>
<accession>A0A0E9UX77</accession>
<protein>
    <submittedName>
        <fullName evidence="1">Uncharacterized protein</fullName>
    </submittedName>
</protein>
<evidence type="ECO:0000313" key="1">
    <source>
        <dbReference type="EMBL" id="JAH70484.1"/>
    </source>
</evidence>
<organism evidence="1">
    <name type="scientific">Anguilla anguilla</name>
    <name type="common">European freshwater eel</name>
    <name type="synonym">Muraena anguilla</name>
    <dbReference type="NCBI Taxonomy" id="7936"/>
    <lineage>
        <taxon>Eukaryota</taxon>
        <taxon>Metazoa</taxon>
        <taxon>Chordata</taxon>
        <taxon>Craniata</taxon>
        <taxon>Vertebrata</taxon>
        <taxon>Euteleostomi</taxon>
        <taxon>Actinopterygii</taxon>
        <taxon>Neopterygii</taxon>
        <taxon>Teleostei</taxon>
        <taxon>Anguilliformes</taxon>
        <taxon>Anguillidae</taxon>
        <taxon>Anguilla</taxon>
    </lineage>
</organism>
<sequence length="15" mass="1673">MRVKSVPDCKIRIAG</sequence>
<reference evidence="1" key="2">
    <citation type="journal article" date="2015" name="Fish Shellfish Immunol.">
        <title>Early steps in the European eel (Anguilla anguilla)-Vibrio vulnificus interaction in the gills: Role of the RtxA13 toxin.</title>
        <authorList>
            <person name="Callol A."/>
            <person name="Pajuelo D."/>
            <person name="Ebbesson L."/>
            <person name="Teles M."/>
            <person name="MacKenzie S."/>
            <person name="Amaro C."/>
        </authorList>
    </citation>
    <scope>NUCLEOTIDE SEQUENCE</scope>
</reference>